<gene>
    <name evidence="2" type="ORF">NJT12_04895</name>
</gene>
<sequence length="64" mass="7146">MQASKSLEAIKKPEVAASGFKVELITIPYFGVMEILYLMGGILILSKLTPLVKQVRKLILAWKK</sequence>
<proteinExistence type="predicted"/>
<keyword evidence="1" id="KW-0472">Membrane</keyword>
<accession>A0ABT4W8U9</accession>
<evidence type="ECO:0000313" key="2">
    <source>
        <dbReference type="EMBL" id="MDA6068954.1"/>
    </source>
</evidence>
<keyword evidence="1" id="KW-1133">Transmembrane helix</keyword>
<reference evidence="2 3" key="1">
    <citation type="journal article" date="2023" name="Chemosphere">
        <title>Whole genome analysis of Flavobacterium aziz-sancarii sp. nov., isolated from Ardley Island (Antarctica), revealed a rich resistome and bioremediation potential.</title>
        <authorList>
            <person name="Otur C."/>
            <person name="Okay S."/>
            <person name="Kurt-Kizildogan A."/>
        </authorList>
    </citation>
    <scope>NUCLEOTIDE SEQUENCE [LARGE SCALE GENOMIC DNA]</scope>
    <source>
        <strain evidence="2 3">AC</strain>
    </source>
</reference>
<comment type="caution">
    <text evidence="2">The sequence shown here is derived from an EMBL/GenBank/DDBJ whole genome shotgun (WGS) entry which is preliminary data.</text>
</comment>
<protein>
    <submittedName>
        <fullName evidence="2">Uncharacterized protein</fullName>
    </submittedName>
</protein>
<keyword evidence="1" id="KW-0812">Transmembrane</keyword>
<evidence type="ECO:0000256" key="1">
    <source>
        <dbReference type="SAM" id="Phobius"/>
    </source>
</evidence>
<evidence type="ECO:0000313" key="3">
    <source>
        <dbReference type="Proteomes" id="UP001212170"/>
    </source>
</evidence>
<dbReference type="EMBL" id="JAMZNK010000005">
    <property type="protein sequence ID" value="MDA6068954.1"/>
    <property type="molecule type" value="Genomic_DNA"/>
</dbReference>
<organism evidence="2 3">
    <name type="scientific">Flavobacterium azizsancarii</name>
    <dbReference type="NCBI Taxonomy" id="2961580"/>
    <lineage>
        <taxon>Bacteria</taxon>
        <taxon>Pseudomonadati</taxon>
        <taxon>Bacteroidota</taxon>
        <taxon>Flavobacteriia</taxon>
        <taxon>Flavobacteriales</taxon>
        <taxon>Flavobacteriaceae</taxon>
        <taxon>Flavobacterium</taxon>
    </lineage>
</organism>
<name>A0ABT4W8U9_9FLAO</name>
<feature type="transmembrane region" description="Helical" evidence="1">
    <location>
        <begin position="27"/>
        <end position="48"/>
    </location>
</feature>
<dbReference type="Proteomes" id="UP001212170">
    <property type="component" value="Unassembled WGS sequence"/>
</dbReference>
<keyword evidence="3" id="KW-1185">Reference proteome</keyword>
<dbReference type="RefSeq" id="WP_271334788.1">
    <property type="nucleotide sequence ID" value="NZ_JAMZNK010000005.1"/>
</dbReference>